<dbReference type="PANTHER" id="PTHR18884">
    <property type="entry name" value="SEPTIN"/>
    <property type="match status" value="1"/>
</dbReference>
<dbReference type="PhylomeDB" id="A7TQA7"/>
<dbReference type="EMBL" id="DS480455">
    <property type="protein sequence ID" value="EDO15561.1"/>
    <property type="molecule type" value="Genomic_DNA"/>
</dbReference>
<evidence type="ECO:0000256" key="5">
    <source>
        <dbReference type="SAM" id="Coils"/>
    </source>
</evidence>
<dbReference type="SUPFAM" id="SSF52540">
    <property type="entry name" value="P-loop containing nucleoside triphosphate hydrolases"/>
    <property type="match status" value="1"/>
</dbReference>
<protein>
    <recommendedName>
        <fullName evidence="7">Septin-type G domain-containing protein</fullName>
    </recommendedName>
</protein>
<keyword evidence="5" id="KW-0175">Coiled coil</keyword>
<keyword evidence="3 4" id="KW-0342">GTP-binding</keyword>
<evidence type="ECO:0000256" key="6">
    <source>
        <dbReference type="SAM" id="MobiDB-lite"/>
    </source>
</evidence>
<dbReference type="Pfam" id="PF00735">
    <property type="entry name" value="Septin"/>
    <property type="match status" value="1"/>
</dbReference>
<feature type="compositionally biased region" description="Basic and acidic residues" evidence="6">
    <location>
        <begin position="35"/>
        <end position="57"/>
    </location>
</feature>
<evidence type="ECO:0000256" key="2">
    <source>
        <dbReference type="ARBA" id="ARBA00022741"/>
    </source>
</evidence>
<name>A7TQA7_VANPO</name>
<evidence type="ECO:0000256" key="4">
    <source>
        <dbReference type="RuleBase" id="RU004560"/>
    </source>
</evidence>
<dbReference type="Proteomes" id="UP000000267">
    <property type="component" value="Unassembled WGS sequence"/>
</dbReference>
<dbReference type="GO" id="GO:0031105">
    <property type="term" value="C:septin complex"/>
    <property type="evidence" value="ECO:0007669"/>
    <property type="project" value="EnsemblFungi"/>
</dbReference>
<evidence type="ECO:0000256" key="1">
    <source>
        <dbReference type="ARBA" id="ARBA00004266"/>
    </source>
</evidence>
<dbReference type="AlphaFoldDB" id="A7TQA7"/>
<dbReference type="FunCoup" id="A7TQA7">
    <property type="interactions" value="206"/>
</dbReference>
<evidence type="ECO:0000256" key="3">
    <source>
        <dbReference type="ARBA" id="ARBA00023134"/>
    </source>
</evidence>
<dbReference type="GeneID" id="5543639"/>
<dbReference type="STRING" id="436907.A7TQA7"/>
<evidence type="ECO:0000259" key="7">
    <source>
        <dbReference type="PROSITE" id="PS51719"/>
    </source>
</evidence>
<dbReference type="OMA" id="KNYKCYE"/>
<accession>A7TQA7</accession>
<dbReference type="GO" id="GO:0005628">
    <property type="term" value="C:prospore membrane"/>
    <property type="evidence" value="ECO:0007669"/>
    <property type="project" value="EnsemblFungi"/>
</dbReference>
<dbReference type="KEGG" id="vpo:Kpol_1042p22"/>
<comment type="subcellular location">
    <subcellularLocation>
        <location evidence="1">Bud neck</location>
    </subcellularLocation>
</comment>
<dbReference type="InterPro" id="IPR027417">
    <property type="entry name" value="P-loop_NTPase"/>
</dbReference>
<feature type="region of interest" description="Disordered" evidence="6">
    <location>
        <begin position="1"/>
        <end position="57"/>
    </location>
</feature>
<keyword evidence="2 4" id="KW-0547">Nucleotide-binding</keyword>
<dbReference type="OrthoDB" id="416553at2759"/>
<feature type="domain" description="Septin-type G" evidence="7">
    <location>
        <begin position="115"/>
        <end position="382"/>
    </location>
</feature>
<feature type="coiled-coil region" evidence="5">
    <location>
        <begin position="480"/>
        <end position="507"/>
    </location>
</feature>
<sequence length="529" mass="61103">MKSPDSGNRDDSPNTKEEEAEQDCSSPMVDLKVQISKDDESAQTEVEKGTLMKKSADNDSSDIIDEYMDISLFDVKCRRVPTISKMLRDRTIITEGYSIGIDQIPLQRERMTAHKGVHFTLMVAGQAGLGKTTFVNTFFGSSILPSVWNKKDHNSSQERTKSITCHTAQIEGYGTKLNLTIIDTPGFGNKLNNAFSWIPLTNFIDDQIRSYIFQEEQPDRIKLRDKRVHCCLYFIEPTNKGLSTLDVVTMKELSKRVNVIPIIAKADSLPKSHLTNFNREIRQIIDVQNIKICNFLNSNDPYYDDIFSNIPFNIIASENHVMNNRGELVLGREYKWAVIEVENPKHSDFSKLKDILINKYMADLVQSTEEYYENCRASLLKTRILKARDICFSSKPPLVDISDELKEFFKTLDYENCDNNGIKNYACYQLFNKKYIDELVLEWCQEYIHRQWEAKRRFNEIVNVEENKFQDWRKAILKRQEKFNNEINSIHKQIESLQIECHDLESRAISSRSGNEKSLGNLSAMVGKT</sequence>
<dbReference type="GO" id="GO:0030437">
    <property type="term" value="P:ascospore formation"/>
    <property type="evidence" value="ECO:0007669"/>
    <property type="project" value="EnsemblFungi"/>
</dbReference>
<dbReference type="Gene3D" id="3.40.50.300">
    <property type="entry name" value="P-loop containing nucleotide triphosphate hydrolases"/>
    <property type="match status" value="1"/>
</dbReference>
<dbReference type="InParanoid" id="A7TQA7"/>
<comment type="similarity">
    <text evidence="4">Belongs to the TRAFAC class TrmE-Era-EngA-EngB-Septin-like GTPase superfamily. Septin GTPase family.</text>
</comment>
<dbReference type="PIRSF" id="PIRSF006698">
    <property type="entry name" value="Septin"/>
    <property type="match status" value="1"/>
</dbReference>
<dbReference type="GO" id="GO:0005619">
    <property type="term" value="C:ascospore wall"/>
    <property type="evidence" value="ECO:0007669"/>
    <property type="project" value="EnsemblFungi"/>
</dbReference>
<reference evidence="8 9" key="1">
    <citation type="journal article" date="2007" name="Proc. Natl. Acad. Sci. U.S.A.">
        <title>Independent sorting-out of thousands of duplicated gene pairs in two yeast species descended from a whole-genome duplication.</title>
        <authorList>
            <person name="Scannell D.R."/>
            <person name="Frank A.C."/>
            <person name="Conant G.C."/>
            <person name="Byrne K.P."/>
            <person name="Woolfit M."/>
            <person name="Wolfe K.H."/>
        </authorList>
    </citation>
    <scope>NUCLEOTIDE SEQUENCE [LARGE SCALE GENOMIC DNA]</scope>
    <source>
        <strain evidence="9">ATCC 22028 / DSM 70294 / BCRC 21397 / CBS 2163 / NBRC 10782 / NRRL Y-8283 / UCD 57-17</strain>
    </source>
</reference>
<organism evidence="9">
    <name type="scientific">Vanderwaltozyma polyspora (strain ATCC 22028 / DSM 70294 / BCRC 21397 / CBS 2163 / NBRC 10782 / NRRL Y-8283 / UCD 57-17)</name>
    <name type="common">Kluyveromyces polysporus</name>
    <dbReference type="NCBI Taxonomy" id="436907"/>
    <lineage>
        <taxon>Eukaryota</taxon>
        <taxon>Fungi</taxon>
        <taxon>Dikarya</taxon>
        <taxon>Ascomycota</taxon>
        <taxon>Saccharomycotina</taxon>
        <taxon>Saccharomycetes</taxon>
        <taxon>Saccharomycetales</taxon>
        <taxon>Saccharomycetaceae</taxon>
        <taxon>Vanderwaltozyma</taxon>
    </lineage>
</organism>
<evidence type="ECO:0000313" key="9">
    <source>
        <dbReference type="Proteomes" id="UP000000267"/>
    </source>
</evidence>
<dbReference type="HOGENOM" id="CLU_017718_8_0_1"/>
<dbReference type="InterPro" id="IPR030379">
    <property type="entry name" value="G_SEPTIN_dom"/>
</dbReference>
<dbReference type="eggNOG" id="KOG2655">
    <property type="taxonomic scope" value="Eukaryota"/>
</dbReference>
<evidence type="ECO:0000313" key="8">
    <source>
        <dbReference type="EMBL" id="EDO15561.1"/>
    </source>
</evidence>
<dbReference type="GO" id="GO:0005935">
    <property type="term" value="C:cellular bud neck"/>
    <property type="evidence" value="ECO:0007669"/>
    <property type="project" value="UniProtKB-SubCell"/>
</dbReference>
<dbReference type="InterPro" id="IPR016491">
    <property type="entry name" value="Septin"/>
</dbReference>
<dbReference type="GO" id="GO:0005525">
    <property type="term" value="F:GTP binding"/>
    <property type="evidence" value="ECO:0007669"/>
    <property type="project" value="UniProtKB-KW"/>
</dbReference>
<dbReference type="CDD" id="cd01850">
    <property type="entry name" value="CDC_Septin"/>
    <property type="match status" value="1"/>
</dbReference>
<gene>
    <name evidence="8" type="ORF">Kpol_1042p22</name>
</gene>
<dbReference type="PROSITE" id="PS51719">
    <property type="entry name" value="G_SEPTIN"/>
    <property type="match status" value="1"/>
</dbReference>
<feature type="compositionally biased region" description="Basic and acidic residues" evidence="6">
    <location>
        <begin position="7"/>
        <end position="17"/>
    </location>
</feature>
<proteinExistence type="inferred from homology"/>
<keyword evidence="9" id="KW-1185">Reference proteome</keyword>
<dbReference type="RefSeq" id="XP_001643419.1">
    <property type="nucleotide sequence ID" value="XM_001643369.1"/>
</dbReference>